<evidence type="ECO:0000256" key="6">
    <source>
        <dbReference type="SAM" id="MobiDB-lite"/>
    </source>
</evidence>
<dbReference type="InterPro" id="IPR047021">
    <property type="entry name" value="REXO1/3/4-like"/>
</dbReference>
<keyword evidence="9" id="KW-1185">Reference proteome</keyword>
<keyword evidence="1" id="KW-0698">rRNA processing</keyword>
<evidence type="ECO:0000256" key="5">
    <source>
        <dbReference type="ARBA" id="ARBA00025599"/>
    </source>
</evidence>
<dbReference type="PANTHER" id="PTHR12801">
    <property type="entry name" value="RNA EXONUCLEASE REXO1 / RECO3 FAMILY MEMBER-RELATED"/>
    <property type="match status" value="1"/>
</dbReference>
<feature type="compositionally biased region" description="Basic and acidic residues" evidence="6">
    <location>
        <begin position="316"/>
        <end position="329"/>
    </location>
</feature>
<keyword evidence="3" id="KW-0378">Hydrolase</keyword>
<evidence type="ECO:0000256" key="1">
    <source>
        <dbReference type="ARBA" id="ARBA00022552"/>
    </source>
</evidence>
<dbReference type="Proteomes" id="UP001174936">
    <property type="component" value="Unassembled WGS sequence"/>
</dbReference>
<reference evidence="8" key="1">
    <citation type="submission" date="2023-06" db="EMBL/GenBank/DDBJ databases">
        <title>Genome-scale phylogeny and comparative genomics of the fungal order Sordariales.</title>
        <authorList>
            <consortium name="Lawrence Berkeley National Laboratory"/>
            <person name="Hensen N."/>
            <person name="Bonometti L."/>
            <person name="Westerberg I."/>
            <person name="Brannstrom I.O."/>
            <person name="Guillou S."/>
            <person name="Cros-Aarteil S."/>
            <person name="Calhoun S."/>
            <person name="Haridas S."/>
            <person name="Kuo A."/>
            <person name="Mondo S."/>
            <person name="Pangilinan J."/>
            <person name="Riley R."/>
            <person name="Labutti K."/>
            <person name="Andreopoulos B."/>
            <person name="Lipzen A."/>
            <person name="Chen C."/>
            <person name="Yanf M."/>
            <person name="Daum C."/>
            <person name="Ng V."/>
            <person name="Clum A."/>
            <person name="Steindorff A."/>
            <person name="Ohm R."/>
            <person name="Martin F."/>
            <person name="Silar P."/>
            <person name="Natvig D."/>
            <person name="Lalanne C."/>
            <person name="Gautier V."/>
            <person name="Ament-Velasquez S.L."/>
            <person name="Kruys A."/>
            <person name="Hutchinson M.I."/>
            <person name="Powell A.J."/>
            <person name="Barry K."/>
            <person name="Miller A.N."/>
            <person name="Grigoriev I.V."/>
            <person name="Debuchy R."/>
            <person name="Gladieux P."/>
            <person name="Thoren M.H."/>
            <person name="Johannesson H."/>
        </authorList>
    </citation>
    <scope>NUCLEOTIDE SEQUENCE</scope>
    <source>
        <strain evidence="8">SMH2532-1</strain>
    </source>
</reference>
<dbReference type="InterPro" id="IPR013520">
    <property type="entry name" value="Ribonucl_H"/>
</dbReference>
<proteinExistence type="predicted"/>
<dbReference type="SUPFAM" id="SSF53098">
    <property type="entry name" value="Ribonuclease H-like"/>
    <property type="match status" value="1"/>
</dbReference>
<dbReference type="GO" id="GO:0000027">
    <property type="term" value="P:ribosomal large subunit assembly"/>
    <property type="evidence" value="ECO:0007669"/>
    <property type="project" value="TreeGrafter"/>
</dbReference>
<evidence type="ECO:0000256" key="4">
    <source>
        <dbReference type="ARBA" id="ARBA00022839"/>
    </source>
</evidence>
<dbReference type="GO" id="GO:0005634">
    <property type="term" value="C:nucleus"/>
    <property type="evidence" value="ECO:0007669"/>
    <property type="project" value="TreeGrafter"/>
</dbReference>
<keyword evidence="2" id="KW-0540">Nuclease</keyword>
<dbReference type="EMBL" id="JAULSV010000003">
    <property type="protein sequence ID" value="KAK0648209.1"/>
    <property type="molecule type" value="Genomic_DNA"/>
</dbReference>
<dbReference type="Gene3D" id="3.30.420.10">
    <property type="entry name" value="Ribonuclease H-like superfamily/Ribonuclease H"/>
    <property type="match status" value="1"/>
</dbReference>
<dbReference type="InterPro" id="IPR012337">
    <property type="entry name" value="RNaseH-like_sf"/>
</dbReference>
<evidence type="ECO:0000256" key="2">
    <source>
        <dbReference type="ARBA" id="ARBA00022722"/>
    </source>
</evidence>
<comment type="function">
    <text evidence="5">Exoribonuclease involved in ribosome biosynthesis. Involved in the processing of ITS1, the internal transcribed spacer localized between the 18S and 5.8S rRNAs.</text>
</comment>
<evidence type="ECO:0000259" key="7">
    <source>
        <dbReference type="SMART" id="SM00479"/>
    </source>
</evidence>
<dbReference type="GO" id="GO:0003676">
    <property type="term" value="F:nucleic acid binding"/>
    <property type="evidence" value="ECO:0007669"/>
    <property type="project" value="InterPro"/>
</dbReference>
<dbReference type="CDD" id="cd06137">
    <property type="entry name" value="DEDDh_RNase"/>
    <property type="match status" value="1"/>
</dbReference>
<evidence type="ECO:0000313" key="9">
    <source>
        <dbReference type="Proteomes" id="UP001174936"/>
    </source>
</evidence>
<dbReference type="AlphaFoldDB" id="A0AA39Y8W8"/>
<sequence>MPSSKSDTVVPLSSGISAIEPTKEYLAQLNSLVLPLEALSRAGFIVKELTKEQLDSRKRCKTCGVRSEYSSVIMEIRKALPSQGGTDDGNAKAVEAKAEKTVVHRCKRHTGAYIKSTKKWSCCGKQLNSPPCWGQKNHDQPVGQDEALQKRWQYHPTPTNPQRSHRLAVALDCEMGTAIDSETELIRVTVIDYFTGEKLVDSLVFPDIEMRHFNTRFSGVTRKDMTLAYKQHRCFLGGAAARAAVFKYVGPETIVVAHSANGDLGSLRWIHHKVVDTHILESERRKKEEAEKEKENVDNNVKDVKTEQTTASMGKRQGESEGKQDEPQKKPKVRYHPEGMSLKALTMKHLGREIQAAVKAGHDSFEDALASRDLLHYHITNFL</sequence>
<name>A0AA39Y8W8_9PEZI</name>
<dbReference type="GO" id="GO:0006364">
    <property type="term" value="P:rRNA processing"/>
    <property type="evidence" value="ECO:0007669"/>
    <property type="project" value="UniProtKB-KW"/>
</dbReference>
<feature type="domain" description="Exonuclease" evidence="7">
    <location>
        <begin position="167"/>
        <end position="383"/>
    </location>
</feature>
<comment type="caution">
    <text evidence="8">The sequence shown here is derived from an EMBL/GenBank/DDBJ whole genome shotgun (WGS) entry which is preliminary data.</text>
</comment>
<evidence type="ECO:0000256" key="3">
    <source>
        <dbReference type="ARBA" id="ARBA00022801"/>
    </source>
</evidence>
<dbReference type="InterPro" id="IPR036397">
    <property type="entry name" value="RNaseH_sf"/>
</dbReference>
<dbReference type="GO" id="GO:0004527">
    <property type="term" value="F:exonuclease activity"/>
    <property type="evidence" value="ECO:0007669"/>
    <property type="project" value="UniProtKB-KW"/>
</dbReference>
<dbReference type="PANTHER" id="PTHR12801:SF45">
    <property type="entry name" value="RNA EXONUCLEASE 4"/>
    <property type="match status" value="1"/>
</dbReference>
<gene>
    <name evidence="8" type="ORF">B0T16DRAFT_325862</name>
</gene>
<accession>A0AA39Y8W8</accession>
<evidence type="ECO:0000313" key="8">
    <source>
        <dbReference type="EMBL" id="KAK0648209.1"/>
    </source>
</evidence>
<protein>
    <recommendedName>
        <fullName evidence="7">Exonuclease domain-containing protein</fullName>
    </recommendedName>
</protein>
<dbReference type="SMART" id="SM00479">
    <property type="entry name" value="EXOIII"/>
    <property type="match status" value="1"/>
</dbReference>
<feature type="compositionally biased region" description="Basic and acidic residues" evidence="6">
    <location>
        <begin position="283"/>
        <end position="306"/>
    </location>
</feature>
<organism evidence="8 9">
    <name type="scientific">Cercophora newfieldiana</name>
    <dbReference type="NCBI Taxonomy" id="92897"/>
    <lineage>
        <taxon>Eukaryota</taxon>
        <taxon>Fungi</taxon>
        <taxon>Dikarya</taxon>
        <taxon>Ascomycota</taxon>
        <taxon>Pezizomycotina</taxon>
        <taxon>Sordariomycetes</taxon>
        <taxon>Sordariomycetidae</taxon>
        <taxon>Sordariales</taxon>
        <taxon>Lasiosphaeriaceae</taxon>
        <taxon>Cercophora</taxon>
    </lineage>
</organism>
<keyword evidence="4" id="KW-0269">Exonuclease</keyword>
<feature type="region of interest" description="Disordered" evidence="6">
    <location>
        <begin position="283"/>
        <end position="339"/>
    </location>
</feature>